<gene>
    <name evidence="5" type="ORF">CDV52_04035</name>
    <name evidence="4" type="ORF">CDV53_01815</name>
</gene>
<protein>
    <submittedName>
        <fullName evidence="5">TetR family transcriptional regulator</fullName>
    </submittedName>
</protein>
<dbReference type="EMBL" id="NIPX01000003">
    <property type="protein sequence ID" value="OWJ85543.1"/>
    <property type="molecule type" value="Genomic_DNA"/>
</dbReference>
<proteinExistence type="predicted"/>
<dbReference type="EMBL" id="NIPV01000007">
    <property type="protein sequence ID" value="OWJ79271.1"/>
    <property type="molecule type" value="Genomic_DNA"/>
</dbReference>
<organism evidence="5 6">
    <name type="scientific">Haematobacter missouriensis</name>
    <dbReference type="NCBI Taxonomy" id="366616"/>
    <lineage>
        <taxon>Bacteria</taxon>
        <taxon>Pseudomonadati</taxon>
        <taxon>Pseudomonadota</taxon>
        <taxon>Alphaproteobacteria</taxon>
        <taxon>Rhodobacterales</taxon>
        <taxon>Paracoccaceae</taxon>
        <taxon>Haematobacter</taxon>
    </lineage>
</organism>
<dbReference type="RefSeq" id="WP_035741544.1">
    <property type="nucleotide sequence ID" value="NZ_CALUEG010000037.1"/>
</dbReference>
<dbReference type="STRING" id="366616.CG51_09230"/>
<feature type="DNA-binding region" description="H-T-H motif" evidence="2">
    <location>
        <begin position="30"/>
        <end position="49"/>
    </location>
</feature>
<comment type="caution">
    <text evidence="5">The sequence shown here is derived from an EMBL/GenBank/DDBJ whole genome shotgun (WGS) entry which is preliminary data.</text>
</comment>
<evidence type="ECO:0000313" key="4">
    <source>
        <dbReference type="EMBL" id="OWJ79271.1"/>
    </source>
</evidence>
<dbReference type="InterPro" id="IPR001647">
    <property type="entry name" value="HTH_TetR"/>
</dbReference>
<evidence type="ECO:0000256" key="1">
    <source>
        <dbReference type="ARBA" id="ARBA00023125"/>
    </source>
</evidence>
<feature type="domain" description="HTH tetR-type" evidence="3">
    <location>
        <begin position="7"/>
        <end position="67"/>
    </location>
</feature>
<accession>A0A212AVN6</accession>
<dbReference type="Proteomes" id="UP000196640">
    <property type="component" value="Unassembled WGS sequence"/>
</dbReference>
<dbReference type="GO" id="GO:0003677">
    <property type="term" value="F:DNA binding"/>
    <property type="evidence" value="ECO:0007669"/>
    <property type="project" value="UniProtKB-UniRule"/>
</dbReference>
<keyword evidence="1 2" id="KW-0238">DNA-binding</keyword>
<dbReference type="SUPFAM" id="SSF46689">
    <property type="entry name" value="Homeodomain-like"/>
    <property type="match status" value="1"/>
</dbReference>
<sequence length="210" mass="22901">MPKSVADLRRQEIVASAVSALQREGLPFLSYDAVAREAGMSRQLVRHYFPDAESLISAVSQAISESQQGGMETGLTRSDESRLGVLFDYHLGLLDEGDQPRGALQPVEDALVVLACRAPDLLEALAARQDELRLSIVAATSESYPSLSPAACEEIAFVFVSLVHGHWRMVRSFGFDRVGSLQARAAMDRLLRAHLEAAMAEKPAPVTRRV</sequence>
<evidence type="ECO:0000313" key="5">
    <source>
        <dbReference type="EMBL" id="OWJ85543.1"/>
    </source>
</evidence>
<evidence type="ECO:0000256" key="2">
    <source>
        <dbReference type="PROSITE-ProRule" id="PRU00335"/>
    </source>
</evidence>
<name>A0A212AVN6_9RHOB</name>
<dbReference type="Proteomes" id="UP000214673">
    <property type="component" value="Unassembled WGS sequence"/>
</dbReference>
<dbReference type="PROSITE" id="PS50977">
    <property type="entry name" value="HTH_TETR_2"/>
    <property type="match status" value="1"/>
</dbReference>
<evidence type="ECO:0000313" key="7">
    <source>
        <dbReference type="Proteomes" id="UP000214673"/>
    </source>
</evidence>
<keyword evidence="7" id="KW-1185">Reference proteome</keyword>
<dbReference type="Gene3D" id="1.10.357.10">
    <property type="entry name" value="Tetracycline Repressor, domain 2"/>
    <property type="match status" value="1"/>
</dbReference>
<dbReference type="InterPro" id="IPR009057">
    <property type="entry name" value="Homeodomain-like_sf"/>
</dbReference>
<dbReference type="AlphaFoldDB" id="A0A212AVN6"/>
<reference evidence="6 7" key="1">
    <citation type="submission" date="2016-11" db="EMBL/GenBank/DDBJ databases">
        <title>Comparison of Traditional DNA-DNA Hybridization with In Silico Genomic Analysis.</title>
        <authorList>
            <person name="Nicholson A.C."/>
            <person name="Sammons S."/>
            <person name="Humrighouse B.W."/>
            <person name="Graziano J."/>
            <person name="Lasker B."/>
            <person name="Whitney A.M."/>
            <person name="Mcquiston J.R."/>
        </authorList>
    </citation>
    <scope>NUCLEOTIDE SEQUENCE [LARGE SCALE GENOMIC DNA]</scope>
    <source>
        <strain evidence="4 7">H1892</strain>
        <strain evidence="5 6">H2381</strain>
    </source>
</reference>
<dbReference type="OrthoDB" id="9809265at2"/>
<evidence type="ECO:0000259" key="3">
    <source>
        <dbReference type="PROSITE" id="PS50977"/>
    </source>
</evidence>
<evidence type="ECO:0000313" key="6">
    <source>
        <dbReference type="Proteomes" id="UP000196640"/>
    </source>
</evidence>